<evidence type="ECO:0000313" key="1">
    <source>
        <dbReference type="EMBL" id="OBY33505.1"/>
    </source>
</evidence>
<keyword evidence="2" id="KW-1185">Reference proteome</keyword>
<reference evidence="1 2" key="1">
    <citation type="submission" date="2015-06" db="EMBL/GenBank/DDBJ databases">
        <title>Genome sequence of Mycobacterium kumamotonense strain Roo.</title>
        <authorList>
            <person name="Greninger A.L."/>
            <person name="Cunningham G."/>
            <person name="Miller S."/>
        </authorList>
    </citation>
    <scope>NUCLEOTIDE SEQUENCE [LARGE SCALE GENOMIC DNA]</scope>
    <source>
        <strain evidence="1 2">Roo</strain>
    </source>
</reference>
<dbReference type="Proteomes" id="UP000092668">
    <property type="component" value="Unassembled WGS sequence"/>
</dbReference>
<protein>
    <submittedName>
        <fullName evidence="1">Uncharacterized protein</fullName>
    </submittedName>
</protein>
<comment type="caution">
    <text evidence="1">The sequence shown here is derived from an EMBL/GenBank/DDBJ whole genome shotgun (WGS) entry which is preliminary data.</text>
</comment>
<proteinExistence type="predicted"/>
<dbReference type="AlphaFoldDB" id="A0A1B8SL90"/>
<organism evidence="1 2">
    <name type="scientific">Mycolicibacter kumamotonensis</name>
    <dbReference type="NCBI Taxonomy" id="354243"/>
    <lineage>
        <taxon>Bacteria</taxon>
        <taxon>Bacillati</taxon>
        <taxon>Actinomycetota</taxon>
        <taxon>Actinomycetes</taxon>
        <taxon>Mycobacteriales</taxon>
        <taxon>Mycobacteriaceae</taxon>
        <taxon>Mycolicibacter</taxon>
    </lineage>
</organism>
<dbReference type="EMBL" id="LFOE01000001">
    <property type="protein sequence ID" value="OBY33505.1"/>
    <property type="molecule type" value="Genomic_DNA"/>
</dbReference>
<name>A0A1B8SL90_9MYCO</name>
<evidence type="ECO:0000313" key="2">
    <source>
        <dbReference type="Proteomes" id="UP000092668"/>
    </source>
</evidence>
<sequence>MSYDVGVHCHTCGESLNHAFTSLPYGFNALFEHLGLGKVESWKSKTGIEMLPRLASALRQLEDDEEFLRNKFESRDDAWSRIDFAPRFLRAMRDAFCRDPFATLSI</sequence>
<gene>
    <name evidence="1" type="ORF">ACT18_00750</name>
</gene>
<accession>A0A1B8SL90</accession>
<dbReference type="RefSeq" id="WP_065286778.1">
    <property type="nucleotide sequence ID" value="NZ_LFOE01000001.1"/>
</dbReference>